<feature type="region of interest" description="Disordered" evidence="1">
    <location>
        <begin position="134"/>
        <end position="165"/>
    </location>
</feature>
<protein>
    <recommendedName>
        <fullName evidence="5">Tissue inhibitor of metalloproteinase</fullName>
    </recommendedName>
</protein>
<organism evidence="3 4">
    <name type="scientific">Parvularcula mediterranea</name>
    <dbReference type="NCBI Taxonomy" id="2732508"/>
    <lineage>
        <taxon>Bacteria</taxon>
        <taxon>Pseudomonadati</taxon>
        <taxon>Pseudomonadota</taxon>
        <taxon>Alphaproteobacteria</taxon>
        <taxon>Parvularculales</taxon>
        <taxon>Parvularculaceae</taxon>
        <taxon>Parvularcula</taxon>
    </lineage>
</organism>
<dbReference type="SUPFAM" id="SSF50242">
    <property type="entry name" value="TIMP-like"/>
    <property type="match status" value="1"/>
</dbReference>
<name>A0A7Y3RNN9_9PROT</name>
<proteinExistence type="predicted"/>
<keyword evidence="4" id="KW-1185">Reference proteome</keyword>
<feature type="chain" id="PRO_5030803914" description="Tissue inhibitor of metalloproteinase" evidence="2">
    <location>
        <begin position="21"/>
        <end position="165"/>
    </location>
</feature>
<feature type="signal peptide" evidence="2">
    <location>
        <begin position="1"/>
        <end position="20"/>
    </location>
</feature>
<dbReference type="Proteomes" id="UP000536835">
    <property type="component" value="Unassembled WGS sequence"/>
</dbReference>
<comment type="caution">
    <text evidence="3">The sequence shown here is derived from an EMBL/GenBank/DDBJ whole genome shotgun (WGS) entry which is preliminary data.</text>
</comment>
<evidence type="ECO:0000256" key="2">
    <source>
        <dbReference type="SAM" id="SignalP"/>
    </source>
</evidence>
<sequence>MRSLIALAAALLAASGVASACSCPGFDSLAEHWERVDVVFEGKAMRSITVERHAAPLLMTTFRLGHAWKGELPEIVSVKHRDGRTCCLCGMNYEVGETVLVFAIEHDDGSLSTSSCSAPRGTMEQYLVALGRRDIDPDPDALGPDGAAHQEDVHKKSCDKGEDDA</sequence>
<accession>A0A7Y3RNN9</accession>
<dbReference type="EMBL" id="JABFCX010000003">
    <property type="protein sequence ID" value="NNU17444.1"/>
    <property type="molecule type" value="Genomic_DNA"/>
</dbReference>
<keyword evidence="2" id="KW-0732">Signal</keyword>
<dbReference type="RefSeq" id="WP_173200877.1">
    <property type="nucleotide sequence ID" value="NZ_JABFCX010000003.1"/>
</dbReference>
<reference evidence="3 4" key="1">
    <citation type="submission" date="2020-05" db="EMBL/GenBank/DDBJ databases">
        <title>Parvularcula mediterraneae sp. nov., isolated from polypropylene straw from shallow seawater of the seashore of Laganas in Zakynthos island, Greece.</title>
        <authorList>
            <person name="Szabo I."/>
            <person name="Al-Omari J."/>
            <person name="Rado J."/>
            <person name="Szerdahelyi G.S."/>
        </authorList>
    </citation>
    <scope>NUCLEOTIDE SEQUENCE [LARGE SCALE GENOMIC DNA]</scope>
    <source>
        <strain evidence="3 4">ZS-1/3</strain>
    </source>
</reference>
<gene>
    <name evidence="3" type="ORF">HK107_14015</name>
</gene>
<evidence type="ECO:0008006" key="5">
    <source>
        <dbReference type="Google" id="ProtNLM"/>
    </source>
</evidence>
<evidence type="ECO:0000256" key="1">
    <source>
        <dbReference type="SAM" id="MobiDB-lite"/>
    </source>
</evidence>
<dbReference type="AlphaFoldDB" id="A0A7Y3RNN9"/>
<feature type="compositionally biased region" description="Basic and acidic residues" evidence="1">
    <location>
        <begin position="148"/>
        <end position="165"/>
    </location>
</feature>
<evidence type="ECO:0000313" key="4">
    <source>
        <dbReference type="Proteomes" id="UP000536835"/>
    </source>
</evidence>
<dbReference type="PROSITE" id="PS51257">
    <property type="entry name" value="PROKAR_LIPOPROTEIN"/>
    <property type="match status" value="1"/>
</dbReference>
<dbReference type="Gene3D" id="2.40.50.120">
    <property type="match status" value="1"/>
</dbReference>
<dbReference type="InterPro" id="IPR008993">
    <property type="entry name" value="TIMP-like_OB-fold"/>
</dbReference>
<evidence type="ECO:0000313" key="3">
    <source>
        <dbReference type="EMBL" id="NNU17444.1"/>
    </source>
</evidence>